<accession>A0ABQ1MGC5</accession>
<organism evidence="2 3">
    <name type="scientific">Parapedobacter defluvii</name>
    <dbReference type="NCBI Taxonomy" id="2045106"/>
    <lineage>
        <taxon>Bacteria</taxon>
        <taxon>Pseudomonadati</taxon>
        <taxon>Bacteroidota</taxon>
        <taxon>Sphingobacteriia</taxon>
        <taxon>Sphingobacteriales</taxon>
        <taxon>Sphingobacteriaceae</taxon>
        <taxon>Parapedobacter</taxon>
    </lineage>
</organism>
<dbReference type="PROSITE" id="PS51257">
    <property type="entry name" value="PROKAR_LIPOPROTEIN"/>
    <property type="match status" value="1"/>
</dbReference>
<protein>
    <submittedName>
        <fullName evidence="2">Uncharacterized protein</fullName>
    </submittedName>
</protein>
<evidence type="ECO:0000313" key="3">
    <source>
        <dbReference type="Proteomes" id="UP000597338"/>
    </source>
</evidence>
<keyword evidence="3" id="KW-1185">Reference proteome</keyword>
<feature type="transmembrane region" description="Helical" evidence="1">
    <location>
        <begin position="264"/>
        <end position="283"/>
    </location>
</feature>
<reference evidence="3" key="1">
    <citation type="journal article" date="2019" name="Int. J. Syst. Evol. Microbiol.">
        <title>The Global Catalogue of Microorganisms (GCM) 10K type strain sequencing project: providing services to taxonomists for standard genome sequencing and annotation.</title>
        <authorList>
            <consortium name="The Broad Institute Genomics Platform"/>
            <consortium name="The Broad Institute Genome Sequencing Center for Infectious Disease"/>
            <person name="Wu L."/>
            <person name="Ma J."/>
        </authorList>
    </citation>
    <scope>NUCLEOTIDE SEQUENCE [LARGE SCALE GENOMIC DNA]</scope>
    <source>
        <strain evidence="3">CGMCC 1.15342</strain>
    </source>
</reference>
<dbReference type="RefSeq" id="WP_188752614.1">
    <property type="nucleotide sequence ID" value="NZ_BMIK01000013.1"/>
</dbReference>
<keyword evidence="1" id="KW-0812">Transmembrane</keyword>
<dbReference type="EMBL" id="BMIK01000013">
    <property type="protein sequence ID" value="GGC38718.1"/>
    <property type="molecule type" value="Genomic_DNA"/>
</dbReference>
<comment type="caution">
    <text evidence="2">The sequence shown here is derived from an EMBL/GenBank/DDBJ whole genome shotgun (WGS) entry which is preliminary data.</text>
</comment>
<gene>
    <name evidence="2" type="ORF">GCM10011386_33570</name>
</gene>
<keyword evidence="1" id="KW-1133">Transmembrane helix</keyword>
<proteinExistence type="predicted"/>
<evidence type="ECO:0000256" key="1">
    <source>
        <dbReference type="SAM" id="Phobius"/>
    </source>
</evidence>
<evidence type="ECO:0000313" key="2">
    <source>
        <dbReference type="EMBL" id="GGC38718.1"/>
    </source>
</evidence>
<feature type="transmembrane region" description="Helical" evidence="1">
    <location>
        <begin position="236"/>
        <end position="252"/>
    </location>
</feature>
<dbReference type="Proteomes" id="UP000597338">
    <property type="component" value="Unassembled WGS sequence"/>
</dbReference>
<sequence>MRISTVYSLLLTVTLALFVTSCKKDARPVGPDDGEDTYTGPSTDVSPLEYVTVLIPGGTALAENEYAATLGETEVTLIRQDEHTLAFLVPPDAKPGKNKLVIAGLENQELHYTITEKKLDATPETVIRPLLEKLSVLKAALSDSPEDANLKLNITNFELLITESSPEERKQFALFYELNSDMLNNLIDYRFTASEEGLPVAQLKTGVGRFSNTTYAFEDDDLIGLHPRVHLRKFCGYVLTFAIANFGFINSIKAFASSRSAGEVIFWGAATFLTGIVAANSLVEAANHFYQFLKIKLAALEHNIDEFGQLDYPYGTWYDVDDTQSVYHRYNQPNPTMGIAATAGSIQAVTGDGSPKPLLILANQPNKFTFTRKMRAVIEDDRHSDSPLLNEFFEAYDKYNEMASDINEYIAFVNKKVSLANLSPLQTLYIPSVPTFKNVPIDAASFSTYTFSLDHPSLSLVGVVLNHENQLLLQINIDESDWTPRITSELTYEYIDPLDETPQQGSIPIIVDQGPLVGTWSLESSELSWSYWSGKEEDKPSRPKPDLFESYLFEGDLRFTPIEMHFENLGNTGDHMYYQSYQLVGNDIAVNDGYVFTMGKDGSEMKYLSDGRIRIRKEYTLFEDEAMTVRVYSFIHETFYKKDSR</sequence>
<name>A0ABQ1MGC5_9SPHI</name>
<keyword evidence="1" id="KW-0472">Membrane</keyword>